<dbReference type="OrthoDB" id="654191at2759"/>
<evidence type="ECO:0000313" key="2">
    <source>
        <dbReference type="Proteomes" id="UP000824540"/>
    </source>
</evidence>
<dbReference type="EMBL" id="JAFBMS010000017">
    <property type="protein sequence ID" value="KAG9345790.1"/>
    <property type="molecule type" value="Genomic_DNA"/>
</dbReference>
<name>A0A8T2P236_9TELE</name>
<gene>
    <name evidence="1" type="ORF">JZ751_008935</name>
</gene>
<proteinExistence type="predicted"/>
<feature type="non-terminal residue" evidence="1">
    <location>
        <position position="1"/>
    </location>
</feature>
<dbReference type="AlphaFoldDB" id="A0A8T2P236"/>
<accession>A0A8T2P236</accession>
<dbReference type="Proteomes" id="UP000824540">
    <property type="component" value="Unassembled WGS sequence"/>
</dbReference>
<comment type="caution">
    <text evidence="1">The sequence shown here is derived from an EMBL/GenBank/DDBJ whole genome shotgun (WGS) entry which is preliminary data.</text>
</comment>
<organism evidence="1 2">
    <name type="scientific">Albula glossodonta</name>
    <name type="common">roundjaw bonefish</name>
    <dbReference type="NCBI Taxonomy" id="121402"/>
    <lineage>
        <taxon>Eukaryota</taxon>
        <taxon>Metazoa</taxon>
        <taxon>Chordata</taxon>
        <taxon>Craniata</taxon>
        <taxon>Vertebrata</taxon>
        <taxon>Euteleostomi</taxon>
        <taxon>Actinopterygii</taxon>
        <taxon>Neopterygii</taxon>
        <taxon>Teleostei</taxon>
        <taxon>Albuliformes</taxon>
        <taxon>Albulidae</taxon>
        <taxon>Albula</taxon>
    </lineage>
</organism>
<protein>
    <submittedName>
        <fullName evidence="1">Uncharacterized protein</fullName>
    </submittedName>
</protein>
<evidence type="ECO:0000313" key="1">
    <source>
        <dbReference type="EMBL" id="KAG9345790.1"/>
    </source>
</evidence>
<keyword evidence="2" id="KW-1185">Reference proteome</keyword>
<sequence>MIKKKIKDITEETSLLSEQIRALEQELGAEDISFLQAKLGYKDIEKRTQSTLQQPEKVSGELIDVAKHLGNLKYKVWEKMLGTIQYSEYWGQGLP</sequence>
<reference evidence="1" key="1">
    <citation type="thesis" date="2021" institute="BYU ScholarsArchive" country="Provo, UT, USA">
        <title>Applications of and Algorithms for Genome Assembly and Genomic Analyses with an Emphasis on Marine Teleosts.</title>
        <authorList>
            <person name="Pickett B.D."/>
        </authorList>
    </citation>
    <scope>NUCLEOTIDE SEQUENCE</scope>
    <source>
        <strain evidence="1">HI-2016</strain>
    </source>
</reference>